<feature type="transmembrane region" description="Helical" evidence="6">
    <location>
        <begin position="784"/>
        <end position="809"/>
    </location>
</feature>
<keyword evidence="4 6" id="KW-1133">Transmembrane helix</keyword>
<name>A0A5B2XER8_9PSEU</name>
<evidence type="ECO:0000256" key="4">
    <source>
        <dbReference type="ARBA" id="ARBA00022989"/>
    </source>
</evidence>
<evidence type="ECO:0000256" key="5">
    <source>
        <dbReference type="ARBA" id="ARBA00023136"/>
    </source>
</evidence>
<evidence type="ECO:0000256" key="2">
    <source>
        <dbReference type="ARBA" id="ARBA00022475"/>
    </source>
</evidence>
<evidence type="ECO:0000256" key="6">
    <source>
        <dbReference type="SAM" id="Phobius"/>
    </source>
</evidence>
<keyword evidence="5 6" id="KW-0472">Membrane</keyword>
<feature type="transmembrane region" description="Helical" evidence="6">
    <location>
        <begin position="821"/>
        <end position="840"/>
    </location>
</feature>
<dbReference type="AlphaFoldDB" id="A0A5B2XER8"/>
<comment type="caution">
    <text evidence="8">The sequence shown here is derived from an EMBL/GenBank/DDBJ whole genome shotgun (WGS) entry which is preliminary data.</text>
</comment>
<feature type="transmembrane region" description="Helical" evidence="6">
    <location>
        <begin position="728"/>
        <end position="753"/>
    </location>
</feature>
<protein>
    <submittedName>
        <fullName evidence="8">FtsX-like permease family protein</fullName>
    </submittedName>
</protein>
<keyword evidence="3 6" id="KW-0812">Transmembrane</keyword>
<dbReference type="InterPro" id="IPR003838">
    <property type="entry name" value="ABC3_permease_C"/>
</dbReference>
<dbReference type="InterPro" id="IPR038766">
    <property type="entry name" value="Membrane_comp_ABC_pdt"/>
</dbReference>
<proteinExistence type="predicted"/>
<keyword evidence="9" id="KW-1185">Reference proteome</keyword>
<reference evidence="8 9" key="2">
    <citation type="submission" date="2019-09" db="EMBL/GenBank/DDBJ databases">
        <authorList>
            <person name="Jin C."/>
        </authorList>
    </citation>
    <scope>NUCLEOTIDE SEQUENCE [LARGE SCALE GENOMIC DNA]</scope>
    <source>
        <strain evidence="8 9">AN110305</strain>
    </source>
</reference>
<feature type="transmembrane region" description="Helical" evidence="6">
    <location>
        <begin position="282"/>
        <end position="302"/>
    </location>
</feature>
<dbReference type="PANTHER" id="PTHR30287:SF1">
    <property type="entry name" value="INNER MEMBRANE PROTEIN"/>
    <property type="match status" value="1"/>
</dbReference>
<evidence type="ECO:0000256" key="3">
    <source>
        <dbReference type="ARBA" id="ARBA00022692"/>
    </source>
</evidence>
<accession>A0A5B2XER8</accession>
<feature type="transmembrane region" description="Helical" evidence="6">
    <location>
        <begin position="447"/>
        <end position="468"/>
    </location>
</feature>
<dbReference type="OrthoDB" id="3223244at2"/>
<feature type="transmembrane region" description="Helical" evidence="6">
    <location>
        <begin position="502"/>
        <end position="522"/>
    </location>
</feature>
<comment type="subcellular location">
    <subcellularLocation>
        <location evidence="1">Cell membrane</location>
        <topology evidence="1">Multi-pass membrane protein</topology>
    </subcellularLocation>
</comment>
<feature type="transmembrane region" description="Helical" evidence="6">
    <location>
        <begin position="330"/>
        <end position="353"/>
    </location>
</feature>
<organism evidence="8 9">
    <name type="scientific">Solihabitans fulvus</name>
    <dbReference type="NCBI Taxonomy" id="1892852"/>
    <lineage>
        <taxon>Bacteria</taxon>
        <taxon>Bacillati</taxon>
        <taxon>Actinomycetota</taxon>
        <taxon>Actinomycetes</taxon>
        <taxon>Pseudonocardiales</taxon>
        <taxon>Pseudonocardiaceae</taxon>
        <taxon>Solihabitans</taxon>
    </lineage>
</organism>
<feature type="transmembrane region" description="Helical" evidence="6">
    <location>
        <begin position="421"/>
        <end position="441"/>
    </location>
</feature>
<dbReference type="PANTHER" id="PTHR30287">
    <property type="entry name" value="MEMBRANE COMPONENT OF PREDICTED ABC SUPERFAMILY METABOLITE UPTAKE TRANSPORTER"/>
    <property type="match status" value="1"/>
</dbReference>
<dbReference type="Pfam" id="PF02687">
    <property type="entry name" value="FtsX"/>
    <property type="match status" value="2"/>
</dbReference>
<feature type="domain" description="ABC3 transporter permease C-terminal" evidence="7">
    <location>
        <begin position="735"/>
        <end position="848"/>
    </location>
</feature>
<dbReference type="GO" id="GO:0005886">
    <property type="term" value="C:plasma membrane"/>
    <property type="evidence" value="ECO:0007669"/>
    <property type="project" value="UniProtKB-SubCell"/>
</dbReference>
<dbReference type="EMBL" id="VUOB01000022">
    <property type="protein sequence ID" value="KAA2262298.1"/>
    <property type="molecule type" value="Genomic_DNA"/>
</dbReference>
<dbReference type="RefSeq" id="WP_149849881.1">
    <property type="nucleotide sequence ID" value="NZ_VUOB01000022.1"/>
</dbReference>
<gene>
    <name evidence="8" type="ORF">F0L68_13555</name>
</gene>
<sequence length="858" mass="87527">MLSLALRTLRARKGGFVGAFVALLFASTLVTACGIMLESGLRGGTPTERYAGTAVIVAGQQSYRPVVTRAPDDHTPDPMPVGLPERVGVDAGLAAKIRQLPGVARTIADVSFPATAVRDGQPLLGPGGTPSLGHGWDSAALTPFRLREGHEPSGDAEVVLDADLAGRAGVQVGGQVSVLVGGEPKSFQVAGIAEPVGVGLAKQSAMFFTGDQAGKLAGQPGRAAAIGVLAANGADVDELRDRVAAVVKDSGAVALAGADRGAAEFLAAGEAEMMLITLSTSFGGIALMVAILVVASTFGLSIQQRSREVALLRAIGTTPRQVRKMIAGEALAIGAVASVLGCLPGVALAHWMFGQFAQRGIVPDTMPMHVGPLPFAAALVAGVLTAVGATFAAGARAARTKPTEALGEAALERPGIGRGRLITGLVFLFSSLTMMLLPLVIKGDAAAAAVSGVVVFAITAVALLGPLISRRAATVLGGVIARSAGVSGYLARANALNNSRRLASAITPLVLAIGFAGTAIFAQTTMLAAGEADAVAGSRADAVLVSSTGGLPEEAARDAHRVPGVAATTSVARTKVVAEYTMMGEVQVRAVEAQAVDPAELAETVDLKVLTGDLKRLHGNEIAMSDQLAGSMGVKLGDTVKIRLGDGTPVEVKAIATYGRNLGFGDVVMDRVLVAGHTTTGLATEVLVRNAPGANTAAGLAALAQRYPGLTVVDQATVHAQHADQQRIAVWVNLILAGLIVAYTGIAVVNTLVMATSARVREFALLRLIGATRRQVLRMSRWEGLLVVVTSVVLGTAVAAATLVPFSYAMSGSPWPTVPPATYLAIIGFTALLGMIGTILPTRLALRSRPADAIGMRE</sequence>
<evidence type="ECO:0000259" key="7">
    <source>
        <dbReference type="Pfam" id="PF02687"/>
    </source>
</evidence>
<dbReference type="Proteomes" id="UP000323454">
    <property type="component" value="Unassembled WGS sequence"/>
</dbReference>
<evidence type="ECO:0000313" key="9">
    <source>
        <dbReference type="Proteomes" id="UP000323454"/>
    </source>
</evidence>
<evidence type="ECO:0000256" key="1">
    <source>
        <dbReference type="ARBA" id="ARBA00004651"/>
    </source>
</evidence>
<reference evidence="8 9" key="1">
    <citation type="submission" date="2019-09" db="EMBL/GenBank/DDBJ databases">
        <title>Goodfellowia gen. nov., a new genus of the Pseudonocardineae related to Actinoalloteichus, containing Goodfellowia coeruleoviolacea gen. nov., comb. nov. gen. nov., comb. nov.</title>
        <authorList>
            <person name="Labeda D."/>
        </authorList>
    </citation>
    <scope>NUCLEOTIDE SEQUENCE [LARGE SCALE GENOMIC DNA]</scope>
    <source>
        <strain evidence="8 9">AN110305</strain>
    </source>
</reference>
<keyword evidence="2" id="KW-1003">Cell membrane</keyword>
<feature type="transmembrane region" description="Helical" evidence="6">
    <location>
        <begin position="373"/>
        <end position="393"/>
    </location>
</feature>
<feature type="domain" description="ABC3 transporter permease C-terminal" evidence="7">
    <location>
        <begin position="281"/>
        <end position="402"/>
    </location>
</feature>
<evidence type="ECO:0000313" key="8">
    <source>
        <dbReference type="EMBL" id="KAA2262298.1"/>
    </source>
</evidence>
<dbReference type="PROSITE" id="PS51257">
    <property type="entry name" value="PROKAR_LIPOPROTEIN"/>
    <property type="match status" value="1"/>
</dbReference>